<comment type="caution">
    <text evidence="2">The sequence shown here is derived from an EMBL/GenBank/DDBJ whole genome shotgun (WGS) entry which is preliminary data.</text>
</comment>
<sequence>MKSFILPWHLVMSFDVSCASVNVCRVMKFEDLKELGSESAVKLYDVRSIEEPP</sequence>
<dbReference type="Proteomes" id="UP000634136">
    <property type="component" value="Unassembled WGS sequence"/>
</dbReference>
<keyword evidence="1" id="KW-0732">Signal</keyword>
<keyword evidence="3" id="KW-1185">Reference proteome</keyword>
<feature type="signal peptide" evidence="1">
    <location>
        <begin position="1"/>
        <end position="19"/>
    </location>
</feature>
<feature type="chain" id="PRO_5033016314" evidence="1">
    <location>
        <begin position="20"/>
        <end position="53"/>
    </location>
</feature>
<evidence type="ECO:0000313" key="3">
    <source>
        <dbReference type="Proteomes" id="UP000634136"/>
    </source>
</evidence>
<organism evidence="2 3">
    <name type="scientific">Senna tora</name>
    <dbReference type="NCBI Taxonomy" id="362788"/>
    <lineage>
        <taxon>Eukaryota</taxon>
        <taxon>Viridiplantae</taxon>
        <taxon>Streptophyta</taxon>
        <taxon>Embryophyta</taxon>
        <taxon>Tracheophyta</taxon>
        <taxon>Spermatophyta</taxon>
        <taxon>Magnoliopsida</taxon>
        <taxon>eudicotyledons</taxon>
        <taxon>Gunneridae</taxon>
        <taxon>Pentapetalae</taxon>
        <taxon>rosids</taxon>
        <taxon>fabids</taxon>
        <taxon>Fabales</taxon>
        <taxon>Fabaceae</taxon>
        <taxon>Caesalpinioideae</taxon>
        <taxon>Cassia clade</taxon>
        <taxon>Senna</taxon>
    </lineage>
</organism>
<protein>
    <submittedName>
        <fullName evidence="2">Uncharacterized protein</fullName>
    </submittedName>
</protein>
<evidence type="ECO:0000313" key="2">
    <source>
        <dbReference type="EMBL" id="KAF7842389.1"/>
    </source>
</evidence>
<dbReference type="AlphaFoldDB" id="A0A834XDL5"/>
<accession>A0A834XDL5</accession>
<evidence type="ECO:0000256" key="1">
    <source>
        <dbReference type="SAM" id="SignalP"/>
    </source>
</evidence>
<reference evidence="2" key="1">
    <citation type="submission" date="2020-09" db="EMBL/GenBank/DDBJ databases">
        <title>Genome-Enabled Discovery of Anthraquinone Biosynthesis in Senna tora.</title>
        <authorList>
            <person name="Kang S.-H."/>
            <person name="Pandey R.P."/>
            <person name="Lee C.-M."/>
            <person name="Sim J.-S."/>
            <person name="Jeong J.-T."/>
            <person name="Choi B.-S."/>
            <person name="Jung M."/>
            <person name="Ginzburg D."/>
            <person name="Zhao K."/>
            <person name="Won S.Y."/>
            <person name="Oh T.-J."/>
            <person name="Yu Y."/>
            <person name="Kim N.-H."/>
            <person name="Lee O.R."/>
            <person name="Lee T.-H."/>
            <person name="Bashyal P."/>
            <person name="Kim T.-S."/>
            <person name="Lee W.-H."/>
            <person name="Kawkins C."/>
            <person name="Kim C.-K."/>
            <person name="Kim J.S."/>
            <person name="Ahn B.O."/>
            <person name="Rhee S.Y."/>
            <person name="Sohng J.K."/>
        </authorList>
    </citation>
    <scope>NUCLEOTIDE SEQUENCE</scope>
    <source>
        <tissue evidence="2">Leaf</tissue>
    </source>
</reference>
<name>A0A834XDL5_9FABA</name>
<gene>
    <name evidence="2" type="ORF">G2W53_004687</name>
</gene>
<proteinExistence type="predicted"/>
<dbReference type="EMBL" id="JAAIUW010000002">
    <property type="protein sequence ID" value="KAF7842389.1"/>
    <property type="molecule type" value="Genomic_DNA"/>
</dbReference>